<keyword evidence="7 8" id="KW-0326">Glycosidase</keyword>
<dbReference type="EC" id="3.2.1.23" evidence="3 8"/>
<sequence>MQRTLGTCYYPEHWPEDIWQEDAARMVAAGLTWVRIGEFSWSRIEPTPGDLQWDWLDRAINTLGAAGLKVVLGTPTATPPRWMVDRHPDMFALDADGKPRGFGSRRHYCFSHKGYRAEARRIVTLMAERYGPGGRIAAWQTDNEYGCHDTTISYSDSARVAFVRWLEERYNGDICALNAAWGNVFWSMEYERFDQIGLPNLTVTEPNPAHVQAFRRFSSDQVVSFNRDQVEILRAHSDAPIAHNYMGRVTDFDHYKVGVDLEIASWDSYPLGFLEDRVGASPEDQRRYARQGDPDFQAFHHDLYRAVGRGRWWVMEQQPGPVNWAPYNPAPLPGMVRFWTWEAFAHGAEAVCYFRWRQAPFAQEQLHAGLLRPDSAETPAISEARQVAEELASAGEVGPSQAPVALIFDYDAEWAWQVQPHGQGLSYFDLVLDHYRALRRAGLSVDIVPPTQSDFTGYELILAPGLMHLPDDLRRALADAPGLRLYGPRTAARDEDFKIPTAPLPPALQGLDVVIAAVESLRPDMPLPLANGDGAVVCYLETLEGEADVLFETSTGHAVAVAAGNQVYCAGWLDMAGLDCLIATLCARAGVTIRKMPQGVRVRQTATEEFWFNHLAEPVEAVVGTLPPAGVLRRARQEV</sequence>
<feature type="active site" description="Nucleophile" evidence="9">
    <location>
        <position position="316"/>
    </location>
</feature>
<dbReference type="Gene3D" id="3.40.50.880">
    <property type="match status" value="1"/>
</dbReference>
<reference evidence="14 15" key="1">
    <citation type="journal article" date="2017" name="Front. Microbiol.">
        <title>Phaeobacter piscinae sp. nov., a species of the Roseobacter group and potential aquaculture probiont.</title>
        <authorList>
            <person name="Sonnenschein E.C."/>
            <person name="Phippen C.B.W."/>
            <person name="Nielsen K.F."/>
            <person name="Mateiu R.V."/>
            <person name="Melchiorsen J."/>
            <person name="Gram L."/>
            <person name="Overmann J."/>
            <person name="Freese H.M."/>
        </authorList>
    </citation>
    <scope>NUCLEOTIDE SEQUENCE [LARGE SCALE GENOMIC DNA]</scope>
    <source>
        <strain evidence="14 15">P63</strain>
    </source>
</reference>
<keyword evidence="6 11" id="KW-0862">Zinc</keyword>
<dbReference type="PANTHER" id="PTHR36447:SF2">
    <property type="entry name" value="BETA-GALACTOSIDASE YESZ"/>
    <property type="match status" value="1"/>
</dbReference>
<dbReference type="Proteomes" id="UP000217545">
    <property type="component" value="Chromosome"/>
</dbReference>
<evidence type="ECO:0000256" key="4">
    <source>
        <dbReference type="ARBA" id="ARBA00022723"/>
    </source>
</evidence>
<evidence type="ECO:0000256" key="5">
    <source>
        <dbReference type="ARBA" id="ARBA00022801"/>
    </source>
</evidence>
<dbReference type="AlphaFoldDB" id="A0AAD0EDP8"/>
<dbReference type="InterPro" id="IPR013529">
    <property type="entry name" value="Glyco_hydro_42_N"/>
</dbReference>
<evidence type="ECO:0000256" key="2">
    <source>
        <dbReference type="ARBA" id="ARBA00005940"/>
    </source>
</evidence>
<dbReference type="GO" id="GO:0005975">
    <property type="term" value="P:carbohydrate metabolic process"/>
    <property type="evidence" value="ECO:0007669"/>
    <property type="project" value="InterPro"/>
</dbReference>
<feature type="binding site" evidence="10">
    <location>
        <position position="143"/>
    </location>
    <ligand>
        <name>substrate</name>
    </ligand>
</feature>
<evidence type="ECO:0000256" key="8">
    <source>
        <dbReference type="PIRNR" id="PIRNR001084"/>
    </source>
</evidence>
<protein>
    <recommendedName>
        <fullName evidence="3 8">Beta-galactosidase</fullName>
        <shortName evidence="8">Beta-gal</shortName>
        <ecNumber evidence="3 8">3.2.1.23</ecNumber>
    </recommendedName>
</protein>
<comment type="catalytic activity">
    <reaction evidence="1 8">
        <text>Hydrolysis of terminal non-reducing beta-D-galactose residues in beta-D-galactosides.</text>
        <dbReference type="EC" id="3.2.1.23"/>
    </reaction>
</comment>
<dbReference type="GO" id="GO:0009341">
    <property type="term" value="C:beta-galactosidase complex"/>
    <property type="evidence" value="ECO:0007669"/>
    <property type="project" value="InterPro"/>
</dbReference>
<dbReference type="Gene3D" id="3.20.20.80">
    <property type="entry name" value="Glycosidases"/>
    <property type="match status" value="1"/>
</dbReference>
<dbReference type="GO" id="GO:0046872">
    <property type="term" value="F:metal ion binding"/>
    <property type="evidence" value="ECO:0007669"/>
    <property type="project" value="UniProtKB-KW"/>
</dbReference>
<evidence type="ECO:0000256" key="9">
    <source>
        <dbReference type="PIRSR" id="PIRSR001084-1"/>
    </source>
</evidence>
<accession>A0AAD0EDP8</accession>
<dbReference type="PIRSF" id="PIRSF001084">
    <property type="entry name" value="B-galactosidase"/>
    <property type="match status" value="1"/>
</dbReference>
<comment type="similarity">
    <text evidence="2 8">Belongs to the glycosyl hydrolase 42 family.</text>
</comment>
<evidence type="ECO:0000256" key="6">
    <source>
        <dbReference type="ARBA" id="ARBA00022833"/>
    </source>
</evidence>
<dbReference type="InterPro" id="IPR029062">
    <property type="entry name" value="Class_I_gatase-like"/>
</dbReference>
<proteinExistence type="inferred from homology"/>
<evidence type="ECO:0000259" key="13">
    <source>
        <dbReference type="Pfam" id="PF08532"/>
    </source>
</evidence>
<gene>
    <name evidence="14" type="primary">bgaB</name>
    <name evidence="14" type="ORF">PhaeoP63_02747</name>
</gene>
<dbReference type="InterPro" id="IPR017853">
    <property type="entry name" value="GH"/>
</dbReference>
<dbReference type="CDD" id="cd03143">
    <property type="entry name" value="A4_beta-galactosidase_middle_domain"/>
    <property type="match status" value="1"/>
</dbReference>
<dbReference type="GO" id="GO:0004565">
    <property type="term" value="F:beta-galactosidase activity"/>
    <property type="evidence" value="ECO:0007669"/>
    <property type="project" value="UniProtKB-EC"/>
</dbReference>
<dbReference type="Pfam" id="PF08532">
    <property type="entry name" value="Glyco_hydro_42M"/>
    <property type="match status" value="1"/>
</dbReference>
<evidence type="ECO:0000256" key="3">
    <source>
        <dbReference type="ARBA" id="ARBA00012756"/>
    </source>
</evidence>
<dbReference type="SUPFAM" id="SSF51445">
    <property type="entry name" value="(Trans)glycosidases"/>
    <property type="match status" value="1"/>
</dbReference>
<feature type="binding site" evidence="11">
    <location>
        <position position="109"/>
    </location>
    <ligand>
        <name>Zn(2+)</name>
        <dbReference type="ChEBI" id="CHEBI:29105"/>
    </ligand>
</feature>
<evidence type="ECO:0000313" key="15">
    <source>
        <dbReference type="Proteomes" id="UP000217545"/>
    </source>
</evidence>
<evidence type="ECO:0000256" key="11">
    <source>
        <dbReference type="PIRSR" id="PIRSR001084-3"/>
    </source>
</evidence>
<name>A0AAD0EDP8_9RHOB</name>
<feature type="active site" description="Proton donor" evidence="9">
    <location>
        <position position="144"/>
    </location>
</feature>
<dbReference type="GeneID" id="31847127"/>
<keyword evidence="4 11" id="KW-0479">Metal-binding</keyword>
<dbReference type="PANTHER" id="PTHR36447">
    <property type="entry name" value="BETA-GALACTOSIDASE GANA"/>
    <property type="match status" value="1"/>
</dbReference>
<feature type="domain" description="Beta-galactosidase trimerisation" evidence="13">
    <location>
        <begin position="402"/>
        <end position="591"/>
    </location>
</feature>
<keyword evidence="5 8" id="KW-0378">Hydrolase</keyword>
<dbReference type="SUPFAM" id="SSF52317">
    <property type="entry name" value="Class I glutamine amidotransferase-like"/>
    <property type="match status" value="1"/>
</dbReference>
<organism evidence="14 15">
    <name type="scientific">Phaeobacter gallaeciensis</name>
    <dbReference type="NCBI Taxonomy" id="60890"/>
    <lineage>
        <taxon>Bacteria</taxon>
        <taxon>Pseudomonadati</taxon>
        <taxon>Pseudomonadota</taxon>
        <taxon>Alphaproteobacteria</taxon>
        <taxon>Rhodobacterales</taxon>
        <taxon>Roseobacteraceae</taxon>
        <taxon>Phaeobacter</taxon>
    </lineage>
</organism>
<dbReference type="RefSeq" id="WP_024098123.1">
    <property type="nucleotide sequence ID" value="NZ_CP010588.1"/>
</dbReference>
<feature type="binding site" evidence="10">
    <location>
        <position position="105"/>
    </location>
    <ligand>
        <name>substrate</name>
    </ligand>
</feature>
<dbReference type="EMBL" id="CP010784">
    <property type="protein sequence ID" value="ATF06799.1"/>
    <property type="molecule type" value="Genomic_DNA"/>
</dbReference>
<evidence type="ECO:0000256" key="10">
    <source>
        <dbReference type="PIRSR" id="PIRSR001084-2"/>
    </source>
</evidence>
<evidence type="ECO:0000256" key="7">
    <source>
        <dbReference type="ARBA" id="ARBA00023295"/>
    </source>
</evidence>
<dbReference type="InterPro" id="IPR003476">
    <property type="entry name" value="Glyco_hydro_42"/>
</dbReference>
<feature type="binding site" evidence="10">
    <location>
        <position position="324"/>
    </location>
    <ligand>
        <name>substrate</name>
    </ligand>
</feature>
<evidence type="ECO:0000313" key="14">
    <source>
        <dbReference type="EMBL" id="ATF06799.1"/>
    </source>
</evidence>
<dbReference type="InterPro" id="IPR013738">
    <property type="entry name" value="Beta_galactosidase_Trimer"/>
</dbReference>
<dbReference type="Pfam" id="PF02449">
    <property type="entry name" value="Glyco_hydro_42"/>
    <property type="match status" value="1"/>
</dbReference>
<evidence type="ECO:0000256" key="1">
    <source>
        <dbReference type="ARBA" id="ARBA00001412"/>
    </source>
</evidence>
<evidence type="ECO:0000259" key="12">
    <source>
        <dbReference type="Pfam" id="PF02449"/>
    </source>
</evidence>
<feature type="domain" description="Glycoside hydrolase family 42 N-terminal" evidence="12">
    <location>
        <begin position="8"/>
        <end position="393"/>
    </location>
</feature>